<protein>
    <submittedName>
        <fullName evidence="3">Uncharacterized protein</fullName>
    </submittedName>
</protein>
<sequence length="170" mass="18740">MSLRGLVCFFLACFQETQVLQLVVVSTQLMVPQEGARNPGSTAGRGFNPAGGAPGVLSYNYNKSSPEQPNLKPAKSNNNANSGTQAQNYELGTTTSTSSVLPFYVKKQALNKAQDYTREASFAIFFKLNPSLQKRYDKNRLGKRIPALPLLRLSDLPTAYQLKKKSFDEQ</sequence>
<feature type="compositionally biased region" description="Polar residues" evidence="1">
    <location>
        <begin position="75"/>
        <end position="86"/>
    </location>
</feature>
<dbReference type="Proteomes" id="UP000250235">
    <property type="component" value="Unassembled WGS sequence"/>
</dbReference>
<feature type="chain" id="PRO_5016340292" evidence="2">
    <location>
        <begin position="20"/>
        <end position="170"/>
    </location>
</feature>
<dbReference type="AlphaFoldDB" id="A0A2Z7CIE7"/>
<evidence type="ECO:0000313" key="3">
    <source>
        <dbReference type="EMBL" id="KZV46728.1"/>
    </source>
</evidence>
<evidence type="ECO:0000256" key="2">
    <source>
        <dbReference type="SAM" id="SignalP"/>
    </source>
</evidence>
<reference evidence="3 4" key="1">
    <citation type="journal article" date="2015" name="Proc. Natl. Acad. Sci. U.S.A.">
        <title>The resurrection genome of Boea hygrometrica: A blueprint for survival of dehydration.</title>
        <authorList>
            <person name="Xiao L."/>
            <person name="Yang G."/>
            <person name="Zhang L."/>
            <person name="Yang X."/>
            <person name="Zhao S."/>
            <person name="Ji Z."/>
            <person name="Zhou Q."/>
            <person name="Hu M."/>
            <person name="Wang Y."/>
            <person name="Chen M."/>
            <person name="Xu Y."/>
            <person name="Jin H."/>
            <person name="Xiao X."/>
            <person name="Hu G."/>
            <person name="Bao F."/>
            <person name="Hu Y."/>
            <person name="Wan P."/>
            <person name="Li L."/>
            <person name="Deng X."/>
            <person name="Kuang T."/>
            <person name="Xiang C."/>
            <person name="Zhu J.K."/>
            <person name="Oliver M.J."/>
            <person name="He Y."/>
        </authorList>
    </citation>
    <scope>NUCLEOTIDE SEQUENCE [LARGE SCALE GENOMIC DNA]</scope>
    <source>
        <strain evidence="4">cv. XS01</strain>
    </source>
</reference>
<organism evidence="3 4">
    <name type="scientific">Dorcoceras hygrometricum</name>
    <dbReference type="NCBI Taxonomy" id="472368"/>
    <lineage>
        <taxon>Eukaryota</taxon>
        <taxon>Viridiplantae</taxon>
        <taxon>Streptophyta</taxon>
        <taxon>Embryophyta</taxon>
        <taxon>Tracheophyta</taxon>
        <taxon>Spermatophyta</taxon>
        <taxon>Magnoliopsida</taxon>
        <taxon>eudicotyledons</taxon>
        <taxon>Gunneridae</taxon>
        <taxon>Pentapetalae</taxon>
        <taxon>asterids</taxon>
        <taxon>lamiids</taxon>
        <taxon>Lamiales</taxon>
        <taxon>Gesneriaceae</taxon>
        <taxon>Didymocarpoideae</taxon>
        <taxon>Trichosporeae</taxon>
        <taxon>Loxocarpinae</taxon>
        <taxon>Dorcoceras</taxon>
    </lineage>
</organism>
<keyword evidence="4" id="KW-1185">Reference proteome</keyword>
<dbReference type="EMBL" id="KQ995395">
    <property type="protein sequence ID" value="KZV46728.1"/>
    <property type="molecule type" value="Genomic_DNA"/>
</dbReference>
<proteinExistence type="predicted"/>
<keyword evidence="2" id="KW-0732">Signal</keyword>
<evidence type="ECO:0000313" key="4">
    <source>
        <dbReference type="Proteomes" id="UP000250235"/>
    </source>
</evidence>
<feature type="signal peptide" evidence="2">
    <location>
        <begin position="1"/>
        <end position="19"/>
    </location>
</feature>
<evidence type="ECO:0000256" key="1">
    <source>
        <dbReference type="SAM" id="MobiDB-lite"/>
    </source>
</evidence>
<accession>A0A2Z7CIE7</accession>
<feature type="compositionally biased region" description="Polar residues" evidence="1">
    <location>
        <begin position="59"/>
        <end position="68"/>
    </location>
</feature>
<feature type="region of interest" description="Disordered" evidence="1">
    <location>
        <begin position="58"/>
        <end position="86"/>
    </location>
</feature>
<name>A0A2Z7CIE7_9LAMI</name>
<gene>
    <name evidence="3" type="ORF">F511_36933</name>
</gene>